<feature type="domain" description="RNA polymerase sigma-70" evidence="9">
    <location>
        <begin position="305"/>
        <end position="331"/>
    </location>
</feature>
<comment type="function">
    <text evidence="6">Sigma factors are initiation factors that promote the attachment of RNA polymerase to specific initiation sites and are then released.</text>
</comment>
<dbReference type="InterPro" id="IPR000943">
    <property type="entry name" value="RNA_pol_sigma70"/>
</dbReference>
<feature type="compositionally biased region" description="Low complexity" evidence="7">
    <location>
        <begin position="1"/>
        <end position="14"/>
    </location>
</feature>
<dbReference type="Proteomes" id="UP000800981">
    <property type="component" value="Unassembled WGS sequence"/>
</dbReference>
<dbReference type="Pfam" id="PF04542">
    <property type="entry name" value="Sigma70_r2"/>
    <property type="match status" value="1"/>
</dbReference>
<reference evidence="10 11" key="1">
    <citation type="submission" date="2020-03" db="EMBL/GenBank/DDBJ databases">
        <title>Two novel Motilibacter sp.</title>
        <authorList>
            <person name="Liu S."/>
        </authorList>
    </citation>
    <scope>NUCLEOTIDE SEQUENCE [LARGE SCALE GENOMIC DNA]</scope>
    <source>
        <strain evidence="10 11">E257</strain>
    </source>
</reference>
<accession>A0ABX0GVV4</accession>
<evidence type="ECO:0000256" key="5">
    <source>
        <dbReference type="ARBA" id="ARBA00023163"/>
    </source>
</evidence>
<dbReference type="InterPro" id="IPR036388">
    <property type="entry name" value="WH-like_DNA-bd_sf"/>
</dbReference>
<dbReference type="Pfam" id="PF04545">
    <property type="entry name" value="Sigma70_r4"/>
    <property type="match status" value="1"/>
</dbReference>
<dbReference type="SUPFAM" id="SSF88659">
    <property type="entry name" value="Sigma3 and sigma4 domains of RNA polymerase sigma factors"/>
    <property type="match status" value="2"/>
</dbReference>
<keyword evidence="11" id="KW-1185">Reference proteome</keyword>
<dbReference type="NCBIfam" id="TIGR02937">
    <property type="entry name" value="sigma70-ECF"/>
    <property type="match status" value="1"/>
</dbReference>
<dbReference type="CDD" id="cd06171">
    <property type="entry name" value="Sigma70_r4"/>
    <property type="match status" value="1"/>
</dbReference>
<keyword evidence="2 6" id="KW-0805">Transcription regulation</keyword>
<dbReference type="InterPro" id="IPR014284">
    <property type="entry name" value="RNA_pol_sigma-70_dom"/>
</dbReference>
<evidence type="ECO:0000259" key="8">
    <source>
        <dbReference type="PROSITE" id="PS00715"/>
    </source>
</evidence>
<dbReference type="InterPro" id="IPR013325">
    <property type="entry name" value="RNA_pol_sigma_r2"/>
</dbReference>
<dbReference type="PRINTS" id="PR00046">
    <property type="entry name" value="SIGMA70FCT"/>
</dbReference>
<protein>
    <recommendedName>
        <fullName evidence="6">RNA polymerase sigma factor</fullName>
    </recommendedName>
</protein>
<dbReference type="PROSITE" id="PS00716">
    <property type="entry name" value="SIGMA70_2"/>
    <property type="match status" value="1"/>
</dbReference>
<evidence type="ECO:0000256" key="2">
    <source>
        <dbReference type="ARBA" id="ARBA00023015"/>
    </source>
</evidence>
<keyword evidence="5 6" id="KW-0804">Transcription</keyword>
<evidence type="ECO:0000256" key="3">
    <source>
        <dbReference type="ARBA" id="ARBA00023082"/>
    </source>
</evidence>
<dbReference type="SUPFAM" id="SSF88946">
    <property type="entry name" value="Sigma2 domain of RNA polymerase sigma factors"/>
    <property type="match status" value="1"/>
</dbReference>
<proteinExistence type="inferred from homology"/>
<dbReference type="PANTHER" id="PTHR30603">
    <property type="entry name" value="RNA POLYMERASE SIGMA FACTOR RPO"/>
    <property type="match status" value="1"/>
</dbReference>
<evidence type="ECO:0000256" key="4">
    <source>
        <dbReference type="ARBA" id="ARBA00023125"/>
    </source>
</evidence>
<dbReference type="Gene3D" id="1.10.601.10">
    <property type="entry name" value="RNA Polymerase Primary Sigma Factor"/>
    <property type="match status" value="2"/>
</dbReference>
<evidence type="ECO:0000256" key="1">
    <source>
        <dbReference type="ARBA" id="ARBA00007788"/>
    </source>
</evidence>
<sequence length="345" mass="38313">MTTETRLQTTQQTQSGAPALPDSSRVSDAAGPVSEQDLDLAAPTADLVRLYLDDIGRTPLLTAAEEVELSQRIEAGVYAEHLLKSAPADLDASRRSDLEALVRDGLRAKDQMLRANLRLVVSVAKKHSHRGLPFLDVVQEGNLGLVRAVEKFDYRKGYKFSTYATWWIRQAIGRGLAEQARTIRLPVHVHEQIGKLTRALRELSAKLEREPADEEIAEALGWEVADVITLRRVGREAISLDTPVGDDLDTSVGELVVDTDAVTAVEAVEHRAMLRELHRAIATLPEREAAIVRLRYGLVDGRARTLDEIGRELGLTRERIRQLEKEALAKLRHPSATRDLLDWAS</sequence>
<evidence type="ECO:0000256" key="6">
    <source>
        <dbReference type="RuleBase" id="RU362124"/>
    </source>
</evidence>
<keyword evidence="3 6" id="KW-0731">Sigma factor</keyword>
<dbReference type="RefSeq" id="WP_166280657.1">
    <property type="nucleotide sequence ID" value="NZ_JAANNP010000003.1"/>
</dbReference>
<dbReference type="InterPro" id="IPR013324">
    <property type="entry name" value="RNA_pol_sigma_r3/r4-like"/>
</dbReference>
<gene>
    <name evidence="10" type="ORF">G9H71_08245</name>
</gene>
<feature type="region of interest" description="Disordered" evidence="7">
    <location>
        <begin position="1"/>
        <end position="38"/>
    </location>
</feature>
<name>A0ABX0GVV4_9ACTN</name>
<dbReference type="InterPro" id="IPR007627">
    <property type="entry name" value="RNA_pol_sigma70_r2"/>
</dbReference>
<organism evidence="10 11">
    <name type="scientific">Motilibacter deserti</name>
    <dbReference type="NCBI Taxonomy" id="2714956"/>
    <lineage>
        <taxon>Bacteria</taxon>
        <taxon>Bacillati</taxon>
        <taxon>Actinomycetota</taxon>
        <taxon>Actinomycetes</taxon>
        <taxon>Motilibacterales</taxon>
        <taxon>Motilibacteraceae</taxon>
        <taxon>Motilibacter</taxon>
    </lineage>
</organism>
<dbReference type="Pfam" id="PF04539">
    <property type="entry name" value="Sigma70_r3"/>
    <property type="match status" value="1"/>
</dbReference>
<dbReference type="InterPro" id="IPR007630">
    <property type="entry name" value="RNA_pol_sigma70_r4"/>
</dbReference>
<dbReference type="Gene3D" id="1.10.10.10">
    <property type="entry name" value="Winged helix-like DNA-binding domain superfamily/Winged helix DNA-binding domain"/>
    <property type="match status" value="2"/>
</dbReference>
<feature type="domain" description="RNA polymerase sigma-70" evidence="8">
    <location>
        <begin position="136"/>
        <end position="149"/>
    </location>
</feature>
<dbReference type="PANTHER" id="PTHR30603:SF60">
    <property type="entry name" value="RNA POLYMERASE SIGMA FACTOR RPOD"/>
    <property type="match status" value="1"/>
</dbReference>
<keyword evidence="4 6" id="KW-0238">DNA-binding</keyword>
<dbReference type="InterPro" id="IPR050239">
    <property type="entry name" value="Sigma-70_RNA_pol_init_factors"/>
</dbReference>
<dbReference type="Pfam" id="PF00140">
    <property type="entry name" value="Sigma70_r1_2"/>
    <property type="match status" value="1"/>
</dbReference>
<dbReference type="InterPro" id="IPR009042">
    <property type="entry name" value="RNA_pol_sigma70_r1_2"/>
</dbReference>
<dbReference type="InterPro" id="IPR007624">
    <property type="entry name" value="RNA_pol_sigma70_r3"/>
</dbReference>
<evidence type="ECO:0000259" key="9">
    <source>
        <dbReference type="PROSITE" id="PS00716"/>
    </source>
</evidence>
<dbReference type="PROSITE" id="PS00715">
    <property type="entry name" value="SIGMA70_1"/>
    <property type="match status" value="1"/>
</dbReference>
<evidence type="ECO:0000313" key="11">
    <source>
        <dbReference type="Proteomes" id="UP000800981"/>
    </source>
</evidence>
<evidence type="ECO:0000256" key="7">
    <source>
        <dbReference type="SAM" id="MobiDB-lite"/>
    </source>
</evidence>
<dbReference type="EMBL" id="JAANNP010000003">
    <property type="protein sequence ID" value="NHC13769.1"/>
    <property type="molecule type" value="Genomic_DNA"/>
</dbReference>
<comment type="similarity">
    <text evidence="1 6">Belongs to the sigma-70 factor family.</text>
</comment>
<evidence type="ECO:0000313" key="10">
    <source>
        <dbReference type="EMBL" id="NHC13769.1"/>
    </source>
</evidence>
<comment type="caution">
    <text evidence="10">The sequence shown here is derived from an EMBL/GenBank/DDBJ whole genome shotgun (WGS) entry which is preliminary data.</text>
</comment>